<gene>
    <name evidence="2" type="ORF">SAMN06297468_0936</name>
</gene>
<dbReference type="PANTHER" id="PTHR37953:SF1">
    <property type="entry name" value="UPF0127 PROTEIN MJ1496"/>
    <property type="match status" value="1"/>
</dbReference>
<accession>A0A1Y6ES36</accession>
<dbReference type="Gene3D" id="2.60.120.1140">
    <property type="entry name" value="Protein of unknown function DUF192"/>
    <property type="match status" value="1"/>
</dbReference>
<feature type="chain" id="PRO_5013209784" description="DUF192 domain-containing protein" evidence="1">
    <location>
        <begin position="34"/>
        <end position="180"/>
    </location>
</feature>
<evidence type="ECO:0000313" key="2">
    <source>
        <dbReference type="EMBL" id="SMQ64011.1"/>
    </source>
</evidence>
<reference evidence="3" key="1">
    <citation type="submission" date="2017-04" db="EMBL/GenBank/DDBJ databases">
        <authorList>
            <person name="Varghese N."/>
            <person name="Submissions S."/>
        </authorList>
    </citation>
    <scope>NUCLEOTIDE SEQUENCE [LARGE SCALE GENOMIC DNA]</scope>
</reference>
<dbReference type="AlphaFoldDB" id="A0A1Y6ES36"/>
<organism evidence="2 3">
    <name type="scientific">Altererythrobacter xiamenensis</name>
    <dbReference type="NCBI Taxonomy" id="1316679"/>
    <lineage>
        <taxon>Bacteria</taxon>
        <taxon>Pseudomonadati</taxon>
        <taxon>Pseudomonadota</taxon>
        <taxon>Alphaproteobacteria</taxon>
        <taxon>Sphingomonadales</taxon>
        <taxon>Erythrobacteraceae</taxon>
        <taxon>Altererythrobacter</taxon>
    </lineage>
</organism>
<dbReference type="EMBL" id="FXWG01000001">
    <property type="protein sequence ID" value="SMQ64011.1"/>
    <property type="molecule type" value="Genomic_DNA"/>
</dbReference>
<dbReference type="RefSeq" id="WP_234989937.1">
    <property type="nucleotide sequence ID" value="NZ_FXWG01000001.1"/>
</dbReference>
<dbReference type="PANTHER" id="PTHR37953">
    <property type="entry name" value="UPF0127 PROTEIN MJ1496"/>
    <property type="match status" value="1"/>
</dbReference>
<dbReference type="Pfam" id="PF02643">
    <property type="entry name" value="DUF192"/>
    <property type="match status" value="1"/>
</dbReference>
<keyword evidence="1" id="KW-0732">Signal</keyword>
<keyword evidence="3" id="KW-1185">Reference proteome</keyword>
<evidence type="ECO:0000256" key="1">
    <source>
        <dbReference type="SAM" id="SignalP"/>
    </source>
</evidence>
<feature type="signal peptide" evidence="1">
    <location>
        <begin position="1"/>
        <end position="33"/>
    </location>
</feature>
<name>A0A1Y6ES36_9SPHN</name>
<evidence type="ECO:0008006" key="4">
    <source>
        <dbReference type="Google" id="ProtNLM"/>
    </source>
</evidence>
<dbReference type="InterPro" id="IPR003795">
    <property type="entry name" value="DUF192"/>
</dbReference>
<evidence type="ECO:0000313" key="3">
    <source>
        <dbReference type="Proteomes" id="UP000194420"/>
    </source>
</evidence>
<dbReference type="InterPro" id="IPR038695">
    <property type="entry name" value="Saro_0823-like_sf"/>
</dbReference>
<sequence>MADRRAGSGTLIRTAAVAGLAALMLACSPQSTAEPASSATDPVQATGEAVHPVSGLEVIDLQVISGDETHDFRVELAQSSAEQARGLMFRTEMGPDEGMLFPSKAPDRRSFWMKNTPMSLDIIFIGTDGRITNIAANTEPYSLTPSVSTGFAIAVLELVGGRAAELGIEPGDQVVWTIEE</sequence>
<protein>
    <recommendedName>
        <fullName evidence="4">DUF192 domain-containing protein</fullName>
    </recommendedName>
</protein>
<dbReference type="PROSITE" id="PS51257">
    <property type="entry name" value="PROKAR_LIPOPROTEIN"/>
    <property type="match status" value="1"/>
</dbReference>
<dbReference type="Proteomes" id="UP000194420">
    <property type="component" value="Unassembled WGS sequence"/>
</dbReference>
<proteinExistence type="predicted"/>